<name>A0A239MXF4_9ACTN</name>
<dbReference type="Pfam" id="PF06114">
    <property type="entry name" value="Peptidase_M78"/>
    <property type="match status" value="1"/>
</dbReference>
<dbReference type="Pfam" id="PF13560">
    <property type="entry name" value="HTH_31"/>
    <property type="match status" value="1"/>
</dbReference>
<dbReference type="OrthoDB" id="9794834at2"/>
<keyword evidence="4" id="KW-1185">Reference proteome</keyword>
<dbReference type="PANTHER" id="PTHR43236:SF2">
    <property type="entry name" value="BLL0069 PROTEIN"/>
    <property type="match status" value="1"/>
</dbReference>
<reference evidence="3 4" key="1">
    <citation type="submission" date="2017-06" db="EMBL/GenBank/DDBJ databases">
        <authorList>
            <person name="Kim H.J."/>
            <person name="Triplett B.A."/>
        </authorList>
    </citation>
    <scope>NUCLEOTIDE SEQUENCE [LARGE SCALE GENOMIC DNA]</scope>
    <source>
        <strain evidence="3 4">CGMCC 4.2132</strain>
    </source>
</reference>
<dbReference type="Gene3D" id="1.10.10.2910">
    <property type="match status" value="1"/>
</dbReference>
<feature type="domain" description="HTH cro/C1-type" evidence="2">
    <location>
        <begin position="10"/>
        <end position="64"/>
    </location>
</feature>
<protein>
    <submittedName>
        <fullName evidence="3">Helix-turn-helix domain-containing protein</fullName>
    </submittedName>
</protein>
<evidence type="ECO:0000259" key="2">
    <source>
        <dbReference type="PROSITE" id="PS50943"/>
    </source>
</evidence>
<sequence>MAGDMTGARVRQLIAESGLTQAVFASKVGLEESKMSKSLSGVRRFTSLDLARIADLCGVSVDWLLGANPMTPSVAARTSTAPLTASDAAIREAERLAQMRADLAFLGYRQDVPKFRRARTFLLSVDQGRDLAVHATEHAAARKVTLWQSRDLAEAVEAAFGVDVRVHRLPDGFDGLSWVDEESSLIVVGTSEFPARQRFTIAHELGHLLAGDDQGLHVDANIQDAVHKRKPSEMRANAFAAELLLPGDILKEEAAHTTWSREAFARLACRLWVSPSTLAWRLFNLELIDRSLCDSFKAMTAGDAAGLAGSFESFGEWLQHASTPRIPSLLVRATAQAYADGKATLRPFANLIGLDTDTLRQAISDTREDSPLAL</sequence>
<dbReference type="PANTHER" id="PTHR43236">
    <property type="entry name" value="ANTITOXIN HIGA1"/>
    <property type="match status" value="1"/>
</dbReference>
<dbReference type="InterPro" id="IPR001387">
    <property type="entry name" value="Cro/C1-type_HTH"/>
</dbReference>
<dbReference type="AlphaFoldDB" id="A0A239MXF4"/>
<dbReference type="PROSITE" id="PS50943">
    <property type="entry name" value="HTH_CROC1"/>
    <property type="match status" value="1"/>
</dbReference>
<dbReference type="InterPro" id="IPR010359">
    <property type="entry name" value="IrrE_HExxH"/>
</dbReference>
<evidence type="ECO:0000256" key="1">
    <source>
        <dbReference type="ARBA" id="ARBA00007227"/>
    </source>
</evidence>
<proteinExistence type="inferred from homology"/>
<dbReference type="InterPro" id="IPR010982">
    <property type="entry name" value="Lambda_DNA-bd_dom_sf"/>
</dbReference>
<dbReference type="Gene3D" id="1.10.260.40">
    <property type="entry name" value="lambda repressor-like DNA-binding domains"/>
    <property type="match status" value="1"/>
</dbReference>
<dbReference type="SUPFAM" id="SSF47413">
    <property type="entry name" value="lambda repressor-like DNA-binding domains"/>
    <property type="match status" value="1"/>
</dbReference>
<accession>A0A239MXF4</accession>
<dbReference type="GO" id="GO:0003677">
    <property type="term" value="F:DNA binding"/>
    <property type="evidence" value="ECO:0007669"/>
    <property type="project" value="InterPro"/>
</dbReference>
<comment type="similarity">
    <text evidence="1">Belongs to the short-chain fatty acyl-CoA assimilation regulator (ScfR) family.</text>
</comment>
<dbReference type="Proteomes" id="UP000198282">
    <property type="component" value="Unassembled WGS sequence"/>
</dbReference>
<evidence type="ECO:0000313" key="3">
    <source>
        <dbReference type="EMBL" id="SNT46913.1"/>
    </source>
</evidence>
<dbReference type="CDD" id="cd00093">
    <property type="entry name" value="HTH_XRE"/>
    <property type="match status" value="1"/>
</dbReference>
<dbReference type="SMART" id="SM00530">
    <property type="entry name" value="HTH_XRE"/>
    <property type="match status" value="1"/>
</dbReference>
<organism evidence="3 4">
    <name type="scientific">Streptosporangium subroseum</name>
    <dbReference type="NCBI Taxonomy" id="106412"/>
    <lineage>
        <taxon>Bacteria</taxon>
        <taxon>Bacillati</taxon>
        <taxon>Actinomycetota</taxon>
        <taxon>Actinomycetes</taxon>
        <taxon>Streptosporangiales</taxon>
        <taxon>Streptosporangiaceae</taxon>
        <taxon>Streptosporangium</taxon>
    </lineage>
</organism>
<dbReference type="SUPFAM" id="SSF55486">
    <property type="entry name" value="Metalloproteases ('zincins'), catalytic domain"/>
    <property type="match status" value="1"/>
</dbReference>
<gene>
    <name evidence="3" type="ORF">SAMN05216276_104716</name>
</gene>
<dbReference type="EMBL" id="FZOD01000047">
    <property type="protein sequence ID" value="SNT46913.1"/>
    <property type="molecule type" value="Genomic_DNA"/>
</dbReference>
<dbReference type="InterPro" id="IPR052345">
    <property type="entry name" value="Rad_response_metalloprotease"/>
</dbReference>
<evidence type="ECO:0000313" key="4">
    <source>
        <dbReference type="Proteomes" id="UP000198282"/>
    </source>
</evidence>